<dbReference type="EMBL" id="OAPG01000002">
    <property type="protein sequence ID" value="SNX82528.1"/>
    <property type="molecule type" value="Genomic_DNA"/>
</dbReference>
<dbReference type="Proteomes" id="UP001294444">
    <property type="component" value="Unassembled WGS sequence"/>
</dbReference>
<name>A0AAJ5C3H1_9BASI</name>
<proteinExistence type="predicted"/>
<sequence length="151" mass="17438">MNEKKEGKTLIRWDDANVEAEDKLIHQVEMQINTAQPTVRECCHYAFCDTQVETQGIIKSEPKVLHVLDSRTSTRPSITSMNAYPRPRRIGLKRFNAREDPSCERTKRIQRRKIIEFNSCALLELNNAKNAKTCKRHDRVASAPRSERGSE</sequence>
<protein>
    <submittedName>
        <fullName evidence="1">Uncharacterized protein</fullName>
    </submittedName>
</protein>
<evidence type="ECO:0000313" key="1">
    <source>
        <dbReference type="EMBL" id="SNX82528.1"/>
    </source>
</evidence>
<keyword evidence="2" id="KW-1185">Reference proteome</keyword>
<evidence type="ECO:0000313" key="2">
    <source>
        <dbReference type="Proteomes" id="UP001294444"/>
    </source>
</evidence>
<gene>
    <name evidence="1" type="ORF">MEPE_01234</name>
</gene>
<organism evidence="1 2">
    <name type="scientific">Melanopsichium pennsylvanicum</name>
    <dbReference type="NCBI Taxonomy" id="63383"/>
    <lineage>
        <taxon>Eukaryota</taxon>
        <taxon>Fungi</taxon>
        <taxon>Dikarya</taxon>
        <taxon>Basidiomycota</taxon>
        <taxon>Ustilaginomycotina</taxon>
        <taxon>Ustilaginomycetes</taxon>
        <taxon>Ustilaginales</taxon>
        <taxon>Ustilaginaceae</taxon>
        <taxon>Melanopsichium</taxon>
    </lineage>
</organism>
<accession>A0AAJ5C3H1</accession>
<comment type="caution">
    <text evidence="1">The sequence shown here is derived from an EMBL/GenBank/DDBJ whole genome shotgun (WGS) entry which is preliminary data.</text>
</comment>
<reference evidence="1" key="1">
    <citation type="submission" date="2023-10" db="EMBL/GenBank/DDBJ databases">
        <authorList>
            <person name="Guldener U."/>
        </authorList>
    </citation>
    <scope>NUCLEOTIDE SEQUENCE</scope>
    <source>
        <strain evidence="1">Mp4</strain>
    </source>
</reference>
<dbReference type="AlphaFoldDB" id="A0AAJ5C3H1"/>